<keyword evidence="2" id="KW-0418">Kinase</keyword>
<sequence>FSFRPQDDLERLYRHMIVNVVLVNTDDHLQNFAMLHTRHGWCLSPAYDIVPNIYQTEQILQVNGRHNDLSADDIATEGLNFGLSAPRSKKIMTDVLGKLAVWQTIFATCRVPELHTGSLRDNIARRLSTLRQ</sequence>
<reference evidence="4" key="1">
    <citation type="submission" date="2018-06" db="EMBL/GenBank/DDBJ databases">
        <authorList>
            <person name="Zhirakovskaya E."/>
        </authorList>
    </citation>
    <scope>NUCLEOTIDE SEQUENCE</scope>
</reference>
<dbReference type="GO" id="GO:0016301">
    <property type="term" value="F:kinase activity"/>
    <property type="evidence" value="ECO:0007669"/>
    <property type="project" value="UniProtKB-KW"/>
</dbReference>
<organism evidence="4">
    <name type="scientific">hydrothermal vent metagenome</name>
    <dbReference type="NCBI Taxonomy" id="652676"/>
    <lineage>
        <taxon>unclassified sequences</taxon>
        <taxon>metagenomes</taxon>
        <taxon>ecological metagenomes</taxon>
    </lineage>
</organism>
<proteinExistence type="predicted"/>
<dbReference type="EMBL" id="UOET01000485">
    <property type="protein sequence ID" value="VAW30190.1"/>
    <property type="molecule type" value="Genomic_DNA"/>
</dbReference>
<evidence type="ECO:0000313" key="4">
    <source>
        <dbReference type="EMBL" id="VAW30190.1"/>
    </source>
</evidence>
<evidence type="ECO:0000259" key="3">
    <source>
        <dbReference type="Pfam" id="PF07804"/>
    </source>
</evidence>
<keyword evidence="1" id="KW-0808">Transferase</keyword>
<dbReference type="InterPro" id="IPR012893">
    <property type="entry name" value="HipA-like_C"/>
</dbReference>
<feature type="domain" description="HipA-like C-terminal" evidence="3">
    <location>
        <begin position="5"/>
        <end position="98"/>
    </location>
</feature>
<dbReference type="Pfam" id="PF07804">
    <property type="entry name" value="HipA_C"/>
    <property type="match status" value="1"/>
</dbReference>
<dbReference type="AlphaFoldDB" id="A0A3B0UM48"/>
<feature type="non-terminal residue" evidence="4">
    <location>
        <position position="1"/>
    </location>
</feature>
<evidence type="ECO:0000256" key="1">
    <source>
        <dbReference type="ARBA" id="ARBA00022679"/>
    </source>
</evidence>
<protein>
    <recommendedName>
        <fullName evidence="3">HipA-like C-terminal domain-containing protein</fullName>
    </recommendedName>
</protein>
<evidence type="ECO:0000256" key="2">
    <source>
        <dbReference type="ARBA" id="ARBA00022777"/>
    </source>
</evidence>
<name>A0A3B0UM48_9ZZZZ</name>
<gene>
    <name evidence="4" type="ORF">MNBD_BACTEROID07-1022</name>
</gene>
<accession>A0A3B0UM48</accession>